<accession>A0A1U7N9K8</accession>
<keyword evidence="2" id="KW-1185">Reference proteome</keyword>
<organism evidence="1 2">
    <name type="scientific">Moorena bouillonii PNG</name>
    <dbReference type="NCBI Taxonomy" id="568701"/>
    <lineage>
        <taxon>Bacteria</taxon>
        <taxon>Bacillati</taxon>
        <taxon>Cyanobacteriota</taxon>
        <taxon>Cyanophyceae</taxon>
        <taxon>Coleofasciculales</taxon>
        <taxon>Coleofasciculaceae</taxon>
        <taxon>Moorena</taxon>
    </lineage>
</organism>
<gene>
    <name evidence="1" type="ORF">BJP37_29985</name>
</gene>
<dbReference type="AlphaFoldDB" id="A0A1U7N9K8"/>
<evidence type="ECO:0000313" key="2">
    <source>
        <dbReference type="Proteomes" id="UP000186657"/>
    </source>
</evidence>
<reference evidence="1 2" key="1">
    <citation type="submission" date="2016-10" db="EMBL/GenBank/DDBJ databases">
        <title>Comparative genomics uncovers the prolific and rare metabolic potential of the cyanobacterial genus Moorea.</title>
        <authorList>
            <person name="Leao T."/>
            <person name="Castelao G."/>
            <person name="Korobeynikov A."/>
            <person name="Monroe E.A."/>
            <person name="Podell S."/>
            <person name="Glukhov E."/>
            <person name="Allen E."/>
            <person name="Gerwick W.H."/>
            <person name="Gerwick L."/>
        </authorList>
    </citation>
    <scope>NUCLEOTIDE SEQUENCE [LARGE SCALE GENOMIC DNA]</scope>
    <source>
        <strain evidence="1 2">PNG5-198</strain>
    </source>
</reference>
<evidence type="ECO:0000313" key="1">
    <source>
        <dbReference type="EMBL" id="OLT62632.1"/>
    </source>
</evidence>
<dbReference type="Proteomes" id="UP000186657">
    <property type="component" value="Unassembled WGS sequence"/>
</dbReference>
<comment type="caution">
    <text evidence="1">The sequence shown here is derived from an EMBL/GenBank/DDBJ whole genome shotgun (WGS) entry which is preliminary data.</text>
</comment>
<protein>
    <submittedName>
        <fullName evidence="1">Uncharacterized protein</fullName>
    </submittedName>
</protein>
<name>A0A1U7N9K8_9CYAN</name>
<proteinExistence type="predicted"/>
<sequence length="113" mass="12089">MTISMNTGRSSLCQNPLLTVGSGVFSGVGSGRLPGLEELLILIGLHLTTGVPREYGGIVILIYQGNIGSRGIRCGYLIPSAFQEDFTIANHDWEEGEEIEEGAVSKWCECNSG</sequence>
<dbReference type="EMBL" id="MKZS01000001">
    <property type="protein sequence ID" value="OLT62632.1"/>
    <property type="molecule type" value="Genomic_DNA"/>
</dbReference>